<dbReference type="GO" id="GO:0005886">
    <property type="term" value="C:plasma membrane"/>
    <property type="evidence" value="ECO:0007669"/>
    <property type="project" value="UniProtKB-SubCell"/>
</dbReference>
<evidence type="ECO:0000256" key="2">
    <source>
        <dbReference type="ARBA" id="ARBA00004586"/>
    </source>
</evidence>
<proteinExistence type="inferred from homology"/>
<evidence type="ECO:0000259" key="14">
    <source>
        <dbReference type="Pfam" id="PF06974"/>
    </source>
</evidence>
<evidence type="ECO:0000256" key="8">
    <source>
        <dbReference type="ARBA" id="ARBA00024360"/>
    </source>
</evidence>
<name>A0A8D9DMX2_BRACM</name>
<dbReference type="InterPro" id="IPR009721">
    <property type="entry name" value="O-acyltransferase_WSD1_C"/>
</dbReference>
<sequence>MGPNDKRDVLGPTANSAEGAHREGLTTTGFHYSVPQPQNEHEVRLKVRRTKVEEASCQAHAPRPRWIRRRSEIGKLDLANPNPKSRLPPLLPFDEPRRYSKDSLSLTASPTQRPDFYSWTIEGVKQQSFSSSKTWSVLRERQQTCPWFNAVWFKGHTPKHAFNMWVAVQNRLPTRTRLASWGMLIPTVCCLCSTSDESRDHLFVDCSYIKILWDLLLRKLSESHITFTSWLQLLCWSSSDSSRSPRTLRSIAVQAVVYYTWIERNNRVYKNQMLPASDLFKLVDKTVRNTISARKTRKQFKNLMRMTDEEEEPLSPMARVFQSPDVDYCVVTIMGFKTKICPDVLIDALKHNVSKLPRFSTKLTENGAKWIEAKINVQDHVAVPYIDPEEIGEDGQGFVDDYISRLTMIPLDRSRPLWDIHILNVKTSDAEAVGVIRSHHSLGDGMSLISLMLACTHKTLDPQNTAIPSLKRRETVLHGLRKQGWFLRLRCTVCSIATLLWNTLVDMLLLLATVLFLKDTKTPLTGGEDTGRNRKRFYHRVISLDDIKLIKNAMNMSINDVLVGVTQATLSRYLSRLYVNEQGKNNEEDDGALTSYPNRLPDRLRFRAACAVNLRSDIGFKPLADMMAKDSKGRWGNYFSFIILPLSIGLQTDPLVYLKLSKATMARKKHSYHAALVYFIIKMVLMVFGTKAAATLFNQPVKNLTACVSNVVGPMDEISFRGHPIAYIAFSSYGHSQALLVHYISYAGKMMISLAVDPTIIPNPHKICDDMEQSLKAMKAALWERGLL</sequence>
<feature type="transmembrane region" description="Helical" evidence="12">
    <location>
        <begin position="499"/>
        <end position="517"/>
    </location>
</feature>
<gene>
    <name evidence="16" type="ORF">BRAPAZ1V2_A03P05640.2</name>
</gene>
<keyword evidence="12" id="KW-0472">Membrane</keyword>
<dbReference type="Pfam" id="PF03007">
    <property type="entry name" value="WS_DGAT_cat"/>
    <property type="match status" value="1"/>
</dbReference>
<dbReference type="SUPFAM" id="SSF52777">
    <property type="entry name" value="CoA-dependent acyltransferases"/>
    <property type="match status" value="1"/>
</dbReference>
<dbReference type="Proteomes" id="UP000694005">
    <property type="component" value="Chromosome A03"/>
</dbReference>
<dbReference type="UniPathway" id="UPA00282"/>
<feature type="domain" description="O-acyltransferase WSD1 C-terminal" evidence="14">
    <location>
        <begin position="635"/>
        <end position="779"/>
    </location>
</feature>
<dbReference type="GO" id="GO:0019432">
    <property type="term" value="P:triglyceride biosynthetic process"/>
    <property type="evidence" value="ECO:0007669"/>
    <property type="project" value="UniProtKB-UniPathway"/>
</dbReference>
<evidence type="ECO:0000256" key="9">
    <source>
        <dbReference type="ARBA" id="ARBA00047604"/>
    </source>
</evidence>
<keyword evidence="6" id="KW-0256">Endoplasmic reticulum</keyword>
<evidence type="ECO:0000259" key="15">
    <source>
        <dbReference type="Pfam" id="PF13966"/>
    </source>
</evidence>
<evidence type="ECO:0000256" key="7">
    <source>
        <dbReference type="ARBA" id="ARBA00023315"/>
    </source>
</evidence>
<evidence type="ECO:0000256" key="12">
    <source>
        <dbReference type="SAM" id="Phobius"/>
    </source>
</evidence>
<reference evidence="16 17" key="1">
    <citation type="submission" date="2021-07" db="EMBL/GenBank/DDBJ databases">
        <authorList>
            <consortium name="Genoscope - CEA"/>
            <person name="William W."/>
        </authorList>
    </citation>
    <scope>NUCLEOTIDE SEQUENCE [LARGE SCALE GENOMIC DNA]</scope>
</reference>
<comment type="catalytic activity">
    <reaction evidence="9">
        <text>a long chain fatty alcohol + a fatty acyl-CoA = a long-chain alcohol wax ester + CoA</text>
        <dbReference type="Rhea" id="RHEA:38443"/>
        <dbReference type="ChEBI" id="CHEBI:17135"/>
        <dbReference type="ChEBI" id="CHEBI:57287"/>
        <dbReference type="ChEBI" id="CHEBI:77636"/>
        <dbReference type="ChEBI" id="CHEBI:235323"/>
        <dbReference type="EC" id="2.3.1.75"/>
    </reaction>
</comment>
<evidence type="ECO:0000256" key="1">
    <source>
        <dbReference type="ARBA" id="ARBA00004162"/>
    </source>
</evidence>
<dbReference type="GO" id="GO:0047196">
    <property type="term" value="F:long-chain-alcohol O-fatty-acyltransferase activity"/>
    <property type="evidence" value="ECO:0007669"/>
    <property type="project" value="UniProtKB-EC"/>
</dbReference>
<evidence type="ECO:0000256" key="6">
    <source>
        <dbReference type="ARBA" id="ARBA00022824"/>
    </source>
</evidence>
<comment type="similarity">
    <text evidence="8">In the N-terminal section; belongs to the long-chain O-acyltransferase family.</text>
</comment>
<comment type="catalytic activity">
    <reaction evidence="10">
        <text>an acyl-CoA + a 1,2-diacyl-sn-glycerol = a triacyl-sn-glycerol + CoA</text>
        <dbReference type="Rhea" id="RHEA:10868"/>
        <dbReference type="ChEBI" id="CHEBI:17815"/>
        <dbReference type="ChEBI" id="CHEBI:57287"/>
        <dbReference type="ChEBI" id="CHEBI:58342"/>
        <dbReference type="ChEBI" id="CHEBI:64615"/>
        <dbReference type="EC" id="2.3.1.20"/>
    </reaction>
</comment>
<dbReference type="PANTHER" id="PTHR31650">
    <property type="entry name" value="O-ACYLTRANSFERASE (WSD1-LIKE) FAMILY PROTEIN"/>
    <property type="match status" value="1"/>
</dbReference>
<comment type="pathway">
    <text evidence="3">Glycerolipid metabolism; triacylglycerol biosynthesis.</text>
</comment>
<dbReference type="InterPro" id="IPR026960">
    <property type="entry name" value="RVT-Znf"/>
</dbReference>
<feature type="region of interest" description="Disordered" evidence="11">
    <location>
        <begin position="1"/>
        <end position="41"/>
    </location>
</feature>
<comment type="subcellular location">
    <subcellularLocation>
        <location evidence="1">Cell membrane</location>
        <topology evidence="1">Single-pass membrane protein</topology>
    </subcellularLocation>
    <subcellularLocation>
        <location evidence="2">Endoplasmic reticulum membrane</location>
    </subcellularLocation>
</comment>
<dbReference type="Pfam" id="PF06974">
    <property type="entry name" value="WS_DGAT_C"/>
    <property type="match status" value="1"/>
</dbReference>
<keyword evidence="5" id="KW-0808">Transferase</keyword>
<evidence type="ECO:0000256" key="5">
    <source>
        <dbReference type="ARBA" id="ARBA00022679"/>
    </source>
</evidence>
<feature type="domain" description="O-acyltransferase WSD1-like N-terminal" evidence="13">
    <location>
        <begin position="399"/>
        <end position="561"/>
    </location>
</feature>
<protein>
    <recommendedName>
        <fullName evidence="18">Diacylglycerol O-acyltransferase</fullName>
    </recommendedName>
</protein>
<feature type="domain" description="Reverse transcriptase zinc-binding" evidence="15">
    <location>
        <begin position="129"/>
        <end position="213"/>
    </location>
</feature>
<dbReference type="EMBL" id="LS974619">
    <property type="protein sequence ID" value="CAG7879221.1"/>
    <property type="molecule type" value="Genomic_DNA"/>
</dbReference>
<evidence type="ECO:0000256" key="11">
    <source>
        <dbReference type="SAM" id="MobiDB-lite"/>
    </source>
</evidence>
<evidence type="ECO:0000256" key="10">
    <source>
        <dbReference type="ARBA" id="ARBA00048109"/>
    </source>
</evidence>
<organism evidence="16 17">
    <name type="scientific">Brassica campestris</name>
    <name type="common">Field mustard</name>
    <dbReference type="NCBI Taxonomy" id="3711"/>
    <lineage>
        <taxon>Eukaryota</taxon>
        <taxon>Viridiplantae</taxon>
        <taxon>Streptophyta</taxon>
        <taxon>Embryophyta</taxon>
        <taxon>Tracheophyta</taxon>
        <taxon>Spermatophyta</taxon>
        <taxon>Magnoliopsida</taxon>
        <taxon>eudicotyledons</taxon>
        <taxon>Gunneridae</taxon>
        <taxon>Pentapetalae</taxon>
        <taxon>rosids</taxon>
        <taxon>malvids</taxon>
        <taxon>Brassicales</taxon>
        <taxon>Brassicaceae</taxon>
        <taxon>Brassiceae</taxon>
        <taxon>Brassica</taxon>
    </lineage>
</organism>
<evidence type="ECO:0000256" key="4">
    <source>
        <dbReference type="ARBA" id="ARBA00005189"/>
    </source>
</evidence>
<dbReference type="GO" id="GO:0005789">
    <property type="term" value="C:endoplasmic reticulum membrane"/>
    <property type="evidence" value="ECO:0007669"/>
    <property type="project" value="UniProtKB-SubCell"/>
</dbReference>
<dbReference type="InterPro" id="IPR045034">
    <property type="entry name" value="O-acyltransferase_WSD1-like"/>
</dbReference>
<dbReference type="InterPro" id="IPR004255">
    <property type="entry name" value="O-acyltransferase_WSD1_N"/>
</dbReference>
<keyword evidence="12" id="KW-0812">Transmembrane</keyword>
<keyword evidence="7" id="KW-0012">Acyltransferase</keyword>
<evidence type="ECO:0000256" key="3">
    <source>
        <dbReference type="ARBA" id="ARBA00004771"/>
    </source>
</evidence>
<evidence type="ECO:0000313" key="17">
    <source>
        <dbReference type="Proteomes" id="UP000694005"/>
    </source>
</evidence>
<accession>A0A8D9DMX2</accession>
<feature type="transmembrane region" description="Helical" evidence="12">
    <location>
        <begin position="672"/>
        <end position="694"/>
    </location>
</feature>
<dbReference type="InterPro" id="IPR023213">
    <property type="entry name" value="CAT-like_dom_sf"/>
</dbReference>
<dbReference type="Gene3D" id="3.30.559.10">
    <property type="entry name" value="Chloramphenicol acetyltransferase-like domain"/>
    <property type="match status" value="1"/>
</dbReference>
<evidence type="ECO:0000259" key="13">
    <source>
        <dbReference type="Pfam" id="PF03007"/>
    </source>
</evidence>
<comment type="pathway">
    <text evidence="4">Lipid metabolism.</text>
</comment>
<evidence type="ECO:0008006" key="18">
    <source>
        <dbReference type="Google" id="ProtNLM"/>
    </source>
</evidence>
<dbReference type="Gramene" id="A03p05640.2_BraZ1">
    <property type="protein sequence ID" value="A03p05640.2_BraZ1.CDS"/>
    <property type="gene ID" value="A03g05640.2_BraZ1"/>
</dbReference>
<evidence type="ECO:0000313" key="16">
    <source>
        <dbReference type="EMBL" id="CAG7879221.1"/>
    </source>
</evidence>
<dbReference type="Pfam" id="PF13966">
    <property type="entry name" value="zf-RVT"/>
    <property type="match status" value="1"/>
</dbReference>
<dbReference type="GO" id="GO:0004144">
    <property type="term" value="F:diacylglycerol O-acyltransferase activity"/>
    <property type="evidence" value="ECO:0007669"/>
    <property type="project" value="UniProtKB-EC"/>
</dbReference>
<dbReference type="AlphaFoldDB" id="A0A8D9DMX2"/>
<feature type="compositionally biased region" description="Polar residues" evidence="11">
    <location>
        <begin position="25"/>
        <end position="38"/>
    </location>
</feature>
<feature type="transmembrane region" description="Helical" evidence="12">
    <location>
        <begin position="635"/>
        <end position="652"/>
    </location>
</feature>
<dbReference type="PANTHER" id="PTHR31650:SF44">
    <property type="entry name" value="WAX ESTER SYNTHASE_DIACYLGLYCEROL ACYLTRANSFERASE 10-RELATED"/>
    <property type="match status" value="1"/>
</dbReference>
<keyword evidence="12" id="KW-1133">Transmembrane helix</keyword>